<evidence type="ECO:0000313" key="8">
    <source>
        <dbReference type="Proteomes" id="UP001182556"/>
    </source>
</evidence>
<evidence type="ECO:0000256" key="3">
    <source>
        <dbReference type="ARBA" id="ARBA00014974"/>
    </source>
</evidence>
<dbReference type="CDD" id="cd24007">
    <property type="entry name" value="ASKHA_NBD_eukNAGK-like"/>
    <property type="match status" value="1"/>
</dbReference>
<dbReference type="EC" id="2.7.1.59" evidence="2"/>
<evidence type="ECO:0000313" key="7">
    <source>
        <dbReference type="EMBL" id="KAK1920763.1"/>
    </source>
</evidence>
<dbReference type="EMBL" id="JAODAN010000012">
    <property type="protein sequence ID" value="KAK1920763.1"/>
    <property type="molecule type" value="Genomic_DNA"/>
</dbReference>
<organism evidence="7 8">
    <name type="scientific">Papiliotrema laurentii</name>
    <name type="common">Cryptococcus laurentii</name>
    <dbReference type="NCBI Taxonomy" id="5418"/>
    <lineage>
        <taxon>Eukaryota</taxon>
        <taxon>Fungi</taxon>
        <taxon>Dikarya</taxon>
        <taxon>Basidiomycota</taxon>
        <taxon>Agaricomycotina</taxon>
        <taxon>Tremellomycetes</taxon>
        <taxon>Tremellales</taxon>
        <taxon>Rhynchogastremaceae</taxon>
        <taxon>Papiliotrema</taxon>
    </lineage>
</organism>
<accession>A0AAD9CUR9</accession>
<feature type="region of interest" description="Disordered" evidence="5">
    <location>
        <begin position="1"/>
        <end position="32"/>
    </location>
</feature>
<evidence type="ECO:0000256" key="1">
    <source>
        <dbReference type="ARBA" id="ARBA00006198"/>
    </source>
</evidence>
<dbReference type="InterPro" id="IPR052519">
    <property type="entry name" value="Euk-type_GlcNAc_Kinase"/>
</dbReference>
<name>A0AAD9CUR9_PAPLA</name>
<keyword evidence="8" id="KW-1185">Reference proteome</keyword>
<evidence type="ECO:0000256" key="2">
    <source>
        <dbReference type="ARBA" id="ARBA00012122"/>
    </source>
</evidence>
<protein>
    <recommendedName>
        <fullName evidence="3">N-acetyl-D-glucosamine kinase</fullName>
        <ecNumber evidence="2">2.7.1.59</ecNumber>
    </recommendedName>
    <alternativeName>
        <fullName evidence="4">GlcNAc kinase</fullName>
    </alternativeName>
</protein>
<dbReference type="Proteomes" id="UP001182556">
    <property type="component" value="Unassembled WGS sequence"/>
</dbReference>
<dbReference type="Pfam" id="PF01869">
    <property type="entry name" value="BcrAD_BadFG"/>
    <property type="match status" value="1"/>
</dbReference>
<feature type="domain" description="ATPase BadF/BadG/BcrA/BcrD type" evidence="6">
    <location>
        <begin position="43"/>
        <end position="323"/>
    </location>
</feature>
<evidence type="ECO:0000259" key="6">
    <source>
        <dbReference type="Pfam" id="PF01869"/>
    </source>
</evidence>
<reference evidence="7" key="1">
    <citation type="submission" date="2023-02" db="EMBL/GenBank/DDBJ databases">
        <title>Identification and recombinant expression of a fungal hydrolase from Papiliotrema laurentii that hydrolyzes apple cutin and clears colloidal polyester polyurethane.</title>
        <authorList>
            <consortium name="DOE Joint Genome Institute"/>
            <person name="Roman V.A."/>
            <person name="Bojanowski C."/>
            <person name="Crable B.R."/>
            <person name="Wagner D.N."/>
            <person name="Hung C.S."/>
            <person name="Nadeau L.J."/>
            <person name="Schratz L."/>
            <person name="Haridas S."/>
            <person name="Pangilinan J."/>
            <person name="Lipzen A."/>
            <person name="Na H."/>
            <person name="Yan M."/>
            <person name="Ng V."/>
            <person name="Grigoriev I.V."/>
            <person name="Spatafora J.W."/>
            <person name="Barlow D."/>
            <person name="Biffinger J."/>
            <person name="Kelley-Loughnane N."/>
            <person name="Varaljay V.A."/>
            <person name="Crookes-Goodson W.J."/>
        </authorList>
    </citation>
    <scope>NUCLEOTIDE SEQUENCE</scope>
    <source>
        <strain evidence="7">5307AH</strain>
    </source>
</reference>
<gene>
    <name evidence="7" type="ORF">DB88DRAFT_106272</name>
</gene>
<comment type="caution">
    <text evidence="7">The sequence shown here is derived from an EMBL/GenBank/DDBJ whole genome shotgun (WGS) entry which is preliminary data.</text>
</comment>
<sequence>MHRCAMLRSTMRTSSSASERSSVSSSTDASSKSSVPADLYICVDAGGTKTAAVVANGDGVIVGSARGGSANMAELGLDEAARAIIETVDKAMEGLDMGEVLEIWAGVSGCDTPNDALLMTGRLRSVFPACEVKVTNDALLLSAPLQSAQVHWGVALISGTGSIAVRLEHTRGGYCATQKRGGYGHLFGDPGSGYHLGLEAIRAAAEDADRGGKSILGQRLAQAFGTEHIEDVPAKAHDMPIAPDPVTSSNNRKLRIAQLAPLVLELACTAAPGRPCPVARRAVDAVSDSLVGYVRDLALSPGNAGAVVLSGGLGTEPTFARIFQARLGVDGFDMPVLFAKSPAESGAVMMAKGPGFAP</sequence>
<dbReference type="SUPFAM" id="SSF53067">
    <property type="entry name" value="Actin-like ATPase domain"/>
    <property type="match status" value="2"/>
</dbReference>
<evidence type="ECO:0000256" key="4">
    <source>
        <dbReference type="ARBA" id="ARBA00031123"/>
    </source>
</evidence>
<dbReference type="InterPro" id="IPR043129">
    <property type="entry name" value="ATPase_NBD"/>
</dbReference>
<evidence type="ECO:0000256" key="5">
    <source>
        <dbReference type="SAM" id="MobiDB-lite"/>
    </source>
</evidence>
<proteinExistence type="inferred from homology"/>
<feature type="compositionally biased region" description="Low complexity" evidence="5">
    <location>
        <begin position="8"/>
        <end position="32"/>
    </location>
</feature>
<comment type="similarity">
    <text evidence="1">Belongs to the eukaryotic-type N-acetylglucosamine kinase family.</text>
</comment>
<dbReference type="PANTHER" id="PTHR43190">
    <property type="entry name" value="N-ACETYL-D-GLUCOSAMINE KINASE"/>
    <property type="match status" value="1"/>
</dbReference>
<dbReference type="GO" id="GO:0045127">
    <property type="term" value="F:N-acetylglucosamine kinase activity"/>
    <property type="evidence" value="ECO:0007669"/>
    <property type="project" value="UniProtKB-EC"/>
</dbReference>
<dbReference type="Gene3D" id="3.30.420.40">
    <property type="match status" value="2"/>
</dbReference>
<dbReference type="PANTHER" id="PTHR43190:SF3">
    <property type="entry name" value="N-ACETYL-D-GLUCOSAMINE KINASE"/>
    <property type="match status" value="1"/>
</dbReference>
<dbReference type="InterPro" id="IPR002731">
    <property type="entry name" value="ATPase_BadF"/>
</dbReference>
<dbReference type="AlphaFoldDB" id="A0AAD9CUR9"/>